<evidence type="ECO:0000259" key="2">
    <source>
        <dbReference type="Pfam" id="PF20163"/>
    </source>
</evidence>
<sequence>MHHICGLGLRYYRIYTAYGYDQDDVQILSSSPAESEDELAKRSLIRTKTALTIASTVQFFRNKKTGSQFHGWRMGILVGCCINYTIQVLSAPTRAEVDKAHRKGQYFDIGVLSVHNLKRISWKRIFLCAIMLLSSVPLHLFYNSAAIYIATSNEFKIFLVDAGSSQVESLRANSSFKHFPAQTWRPAYSSQLVKYSDLYLAIDQWASDINITDKNGMPWEKGPTPVTLPLEIDLGSTVFNVTGWMNMTEIGIKNDTRTPFPRFARISQGYGVTSRSVDRLQLSLSFLVVVIVCNAIKLAVMLWVLCVEKSDFLVTIGDGAASFLEHRDFTTEKFCVFNKDAITAEVSHRNLRRRDRESMLNPGYRVVCCRDTTWSGVLRHL</sequence>
<dbReference type="PANTHER" id="PTHR35395">
    <property type="entry name" value="DUF6536 DOMAIN-CONTAINING PROTEIN"/>
    <property type="match status" value="1"/>
</dbReference>
<organism evidence="3 4">
    <name type="scientific">Periconia macrospinosa</name>
    <dbReference type="NCBI Taxonomy" id="97972"/>
    <lineage>
        <taxon>Eukaryota</taxon>
        <taxon>Fungi</taxon>
        <taxon>Dikarya</taxon>
        <taxon>Ascomycota</taxon>
        <taxon>Pezizomycotina</taxon>
        <taxon>Dothideomycetes</taxon>
        <taxon>Pleosporomycetidae</taxon>
        <taxon>Pleosporales</taxon>
        <taxon>Massarineae</taxon>
        <taxon>Periconiaceae</taxon>
        <taxon>Periconia</taxon>
    </lineage>
</organism>
<evidence type="ECO:0000313" key="3">
    <source>
        <dbReference type="EMBL" id="PVI04090.1"/>
    </source>
</evidence>
<dbReference type="AlphaFoldDB" id="A0A2V1E4E9"/>
<proteinExistence type="predicted"/>
<keyword evidence="4" id="KW-1185">Reference proteome</keyword>
<dbReference type="STRING" id="97972.A0A2V1E4E9"/>
<feature type="transmembrane region" description="Helical" evidence="1">
    <location>
        <begin position="125"/>
        <end position="150"/>
    </location>
</feature>
<name>A0A2V1E4E9_9PLEO</name>
<gene>
    <name evidence="3" type="ORF">DM02DRAFT_519244</name>
</gene>
<evidence type="ECO:0000256" key="1">
    <source>
        <dbReference type="SAM" id="Phobius"/>
    </source>
</evidence>
<keyword evidence="1" id="KW-0812">Transmembrane</keyword>
<feature type="domain" description="DUF6536" evidence="2">
    <location>
        <begin position="83"/>
        <end position="161"/>
    </location>
</feature>
<dbReference type="PANTHER" id="PTHR35395:SF1">
    <property type="entry name" value="DUF6536 DOMAIN-CONTAINING PROTEIN"/>
    <property type="match status" value="1"/>
</dbReference>
<dbReference type="OrthoDB" id="5429634at2759"/>
<feature type="transmembrane region" description="Helical" evidence="1">
    <location>
        <begin position="284"/>
        <end position="306"/>
    </location>
</feature>
<dbReference type="InterPro" id="IPR046623">
    <property type="entry name" value="DUF6536"/>
</dbReference>
<dbReference type="EMBL" id="KZ805324">
    <property type="protein sequence ID" value="PVI04090.1"/>
    <property type="molecule type" value="Genomic_DNA"/>
</dbReference>
<evidence type="ECO:0000313" key="4">
    <source>
        <dbReference type="Proteomes" id="UP000244855"/>
    </source>
</evidence>
<reference evidence="3 4" key="1">
    <citation type="journal article" date="2018" name="Sci. Rep.">
        <title>Comparative genomics provides insights into the lifestyle and reveals functional heterogeneity of dark septate endophytic fungi.</title>
        <authorList>
            <person name="Knapp D.G."/>
            <person name="Nemeth J.B."/>
            <person name="Barry K."/>
            <person name="Hainaut M."/>
            <person name="Henrissat B."/>
            <person name="Johnson J."/>
            <person name="Kuo A."/>
            <person name="Lim J.H.P."/>
            <person name="Lipzen A."/>
            <person name="Nolan M."/>
            <person name="Ohm R.A."/>
            <person name="Tamas L."/>
            <person name="Grigoriev I.V."/>
            <person name="Spatafora J.W."/>
            <person name="Nagy L.G."/>
            <person name="Kovacs G.M."/>
        </authorList>
    </citation>
    <scope>NUCLEOTIDE SEQUENCE [LARGE SCALE GENOMIC DNA]</scope>
    <source>
        <strain evidence="3 4">DSE2036</strain>
    </source>
</reference>
<dbReference type="Pfam" id="PF20163">
    <property type="entry name" value="DUF6536"/>
    <property type="match status" value="1"/>
</dbReference>
<dbReference type="Proteomes" id="UP000244855">
    <property type="component" value="Unassembled WGS sequence"/>
</dbReference>
<protein>
    <recommendedName>
        <fullName evidence="2">DUF6536 domain-containing protein</fullName>
    </recommendedName>
</protein>
<keyword evidence="1" id="KW-1133">Transmembrane helix</keyword>
<keyword evidence="1" id="KW-0472">Membrane</keyword>
<accession>A0A2V1E4E9</accession>